<gene>
    <name evidence="2" type="ORF">ACFQZV_05255</name>
</gene>
<name>A0ABW2ZR35_9MICO</name>
<sequence>MPPEPLVEPVDALDDDERTRTSRHAVLAGFGDVAQRRLAAAHVAVVGAGGLGSPVVLALAAAGVGTLTVIDDDEVDLSNLQRQVLHRVEDVGHPKVDSAVRVARDLSPNTTIHPMRERLTEDNATDLLGDADLVLDGADTFETRQIVAAACEARGIPLVWGVVQEFHAQVTVFWSHPPAGLAPVGLDDLYPASSTGEVPTCAQVGVLGALCLQTGSVMATEAIKLITGVGDPLVGRVLVIDALRGRVDEVALRGSRASASTPPADEPPLAGIAVGDVAAALARGATLIDVREPHETAAGVVEGSRTIPLASLLAAPERAGSGPVILICQRGPRAERAAGTLRSRGVEASVMIGGIEAWTGPLVEEVPA</sequence>
<protein>
    <submittedName>
        <fullName evidence="2">ThiF family adenylyltransferase</fullName>
    </submittedName>
</protein>
<dbReference type="Gene3D" id="3.40.50.720">
    <property type="entry name" value="NAD(P)-binding Rossmann-like Domain"/>
    <property type="match status" value="1"/>
</dbReference>
<dbReference type="InterPro" id="IPR001763">
    <property type="entry name" value="Rhodanese-like_dom"/>
</dbReference>
<dbReference type="InterPro" id="IPR000594">
    <property type="entry name" value="ThiF_NAD_FAD-bd"/>
</dbReference>
<dbReference type="CDD" id="cd00757">
    <property type="entry name" value="ThiF_MoeB_HesA_family"/>
    <property type="match status" value="1"/>
</dbReference>
<dbReference type="InterPro" id="IPR036873">
    <property type="entry name" value="Rhodanese-like_dom_sf"/>
</dbReference>
<evidence type="ECO:0000259" key="1">
    <source>
        <dbReference type="PROSITE" id="PS50206"/>
    </source>
</evidence>
<dbReference type="Pfam" id="PF00581">
    <property type="entry name" value="Rhodanese"/>
    <property type="match status" value="1"/>
</dbReference>
<organism evidence="2 3">
    <name type="scientific">Microbacterium koreense</name>
    <dbReference type="NCBI Taxonomy" id="323761"/>
    <lineage>
        <taxon>Bacteria</taxon>
        <taxon>Bacillati</taxon>
        <taxon>Actinomycetota</taxon>
        <taxon>Actinomycetes</taxon>
        <taxon>Micrococcales</taxon>
        <taxon>Microbacteriaceae</taxon>
        <taxon>Microbacterium</taxon>
    </lineage>
</organism>
<keyword evidence="2" id="KW-0548">Nucleotidyltransferase</keyword>
<reference evidence="3" key="1">
    <citation type="journal article" date="2019" name="Int. J. Syst. Evol. Microbiol.">
        <title>The Global Catalogue of Microorganisms (GCM) 10K type strain sequencing project: providing services to taxonomists for standard genome sequencing and annotation.</title>
        <authorList>
            <consortium name="The Broad Institute Genomics Platform"/>
            <consortium name="The Broad Institute Genome Sequencing Center for Infectious Disease"/>
            <person name="Wu L."/>
            <person name="Ma J."/>
        </authorList>
    </citation>
    <scope>NUCLEOTIDE SEQUENCE [LARGE SCALE GENOMIC DNA]</scope>
    <source>
        <strain evidence="3">CCUG 50754</strain>
    </source>
</reference>
<keyword evidence="3" id="KW-1185">Reference proteome</keyword>
<dbReference type="Proteomes" id="UP001597042">
    <property type="component" value="Unassembled WGS sequence"/>
</dbReference>
<dbReference type="RefSeq" id="WP_378751106.1">
    <property type="nucleotide sequence ID" value="NZ_JBHSSV010000004.1"/>
</dbReference>
<proteinExistence type="predicted"/>
<dbReference type="SUPFAM" id="SSF69572">
    <property type="entry name" value="Activating enzymes of the ubiquitin-like proteins"/>
    <property type="match status" value="1"/>
</dbReference>
<dbReference type="Pfam" id="PF00899">
    <property type="entry name" value="ThiF"/>
    <property type="match status" value="1"/>
</dbReference>
<evidence type="ECO:0000313" key="2">
    <source>
        <dbReference type="EMBL" id="MFD0780706.1"/>
    </source>
</evidence>
<keyword evidence="2" id="KW-0808">Transferase</keyword>
<dbReference type="CDD" id="cd00158">
    <property type="entry name" value="RHOD"/>
    <property type="match status" value="1"/>
</dbReference>
<accession>A0ABW2ZR35</accession>
<dbReference type="InterPro" id="IPR045886">
    <property type="entry name" value="ThiF/MoeB/HesA"/>
</dbReference>
<feature type="domain" description="Rhodanese" evidence="1">
    <location>
        <begin position="281"/>
        <end position="364"/>
    </location>
</feature>
<dbReference type="PROSITE" id="PS50206">
    <property type="entry name" value="RHODANESE_3"/>
    <property type="match status" value="1"/>
</dbReference>
<evidence type="ECO:0000313" key="3">
    <source>
        <dbReference type="Proteomes" id="UP001597042"/>
    </source>
</evidence>
<dbReference type="Gene3D" id="3.40.250.10">
    <property type="entry name" value="Rhodanese-like domain"/>
    <property type="match status" value="1"/>
</dbReference>
<dbReference type="InterPro" id="IPR035985">
    <property type="entry name" value="Ubiquitin-activating_enz"/>
</dbReference>
<dbReference type="SMART" id="SM00450">
    <property type="entry name" value="RHOD"/>
    <property type="match status" value="1"/>
</dbReference>
<dbReference type="SUPFAM" id="SSF52821">
    <property type="entry name" value="Rhodanese/Cell cycle control phosphatase"/>
    <property type="match status" value="1"/>
</dbReference>
<dbReference type="PANTHER" id="PTHR43267:SF1">
    <property type="entry name" value="TRNA THREONYLCARBAMOYLADENOSINE DEHYDRATASE"/>
    <property type="match status" value="1"/>
</dbReference>
<dbReference type="GO" id="GO:0016779">
    <property type="term" value="F:nucleotidyltransferase activity"/>
    <property type="evidence" value="ECO:0007669"/>
    <property type="project" value="UniProtKB-KW"/>
</dbReference>
<dbReference type="EMBL" id="JBHTIM010000001">
    <property type="protein sequence ID" value="MFD0780706.1"/>
    <property type="molecule type" value="Genomic_DNA"/>
</dbReference>
<comment type="caution">
    <text evidence="2">The sequence shown here is derived from an EMBL/GenBank/DDBJ whole genome shotgun (WGS) entry which is preliminary data.</text>
</comment>
<dbReference type="PANTHER" id="PTHR43267">
    <property type="entry name" value="TRNA THREONYLCARBAMOYLADENOSINE DEHYDRATASE"/>
    <property type="match status" value="1"/>
</dbReference>